<dbReference type="InterPro" id="IPR020904">
    <property type="entry name" value="Sc_DH/Rdtase_CS"/>
</dbReference>
<evidence type="ECO:0000313" key="2">
    <source>
        <dbReference type="EMBL" id="MBW3098442.1"/>
    </source>
</evidence>
<reference evidence="2" key="1">
    <citation type="submission" date="2021-07" db="EMBL/GenBank/DDBJ databases">
        <title>Pseudohoeflea marina sp. nov. a polyhydroxyalcanoate-producing bacterium.</title>
        <authorList>
            <person name="Zheng W."/>
            <person name="Yu S."/>
            <person name="Huang Y."/>
        </authorList>
    </citation>
    <scope>NUCLEOTIDE SEQUENCE</scope>
    <source>
        <strain evidence="2">DP4N28-3</strain>
    </source>
</reference>
<comment type="caution">
    <text evidence="2">The sequence shown here is derived from an EMBL/GenBank/DDBJ whole genome shotgun (WGS) entry which is preliminary data.</text>
</comment>
<dbReference type="RefSeq" id="WP_219202443.1">
    <property type="nucleotide sequence ID" value="NZ_JAHWQX010000003.1"/>
</dbReference>
<dbReference type="CDD" id="cd05233">
    <property type="entry name" value="SDR_c"/>
    <property type="match status" value="1"/>
</dbReference>
<evidence type="ECO:0000313" key="3">
    <source>
        <dbReference type="Proteomes" id="UP001430804"/>
    </source>
</evidence>
<keyword evidence="1" id="KW-0560">Oxidoreductase</keyword>
<dbReference type="EMBL" id="JAHWQX010000003">
    <property type="protein sequence ID" value="MBW3098442.1"/>
    <property type="molecule type" value="Genomic_DNA"/>
</dbReference>
<keyword evidence="3" id="KW-1185">Reference proteome</keyword>
<dbReference type="PANTHER" id="PTHR42760:SF133">
    <property type="entry name" value="3-OXOACYL-[ACYL-CARRIER-PROTEIN] REDUCTASE"/>
    <property type="match status" value="1"/>
</dbReference>
<evidence type="ECO:0000256" key="1">
    <source>
        <dbReference type="ARBA" id="ARBA00023002"/>
    </source>
</evidence>
<proteinExistence type="predicted"/>
<protein>
    <submittedName>
        <fullName evidence="2">SDR family oxidoreductase</fullName>
    </submittedName>
</protein>
<gene>
    <name evidence="2" type="ORF">KY465_14255</name>
</gene>
<dbReference type="Pfam" id="PF13561">
    <property type="entry name" value="adh_short_C2"/>
    <property type="match status" value="1"/>
</dbReference>
<name>A0ABS6WSN3_9HYPH</name>
<dbReference type="InterPro" id="IPR002347">
    <property type="entry name" value="SDR_fam"/>
</dbReference>
<dbReference type="PROSITE" id="PS00061">
    <property type="entry name" value="ADH_SHORT"/>
    <property type="match status" value="1"/>
</dbReference>
<accession>A0ABS6WSN3</accession>
<dbReference type="NCBIfam" id="NF005559">
    <property type="entry name" value="PRK07231.1"/>
    <property type="match status" value="1"/>
</dbReference>
<dbReference type="Proteomes" id="UP001430804">
    <property type="component" value="Unassembled WGS sequence"/>
</dbReference>
<organism evidence="2 3">
    <name type="scientific">Pseudohoeflea coraliihabitans</name>
    <dbReference type="NCBI Taxonomy" id="2860393"/>
    <lineage>
        <taxon>Bacteria</taxon>
        <taxon>Pseudomonadati</taxon>
        <taxon>Pseudomonadota</taxon>
        <taxon>Alphaproteobacteria</taxon>
        <taxon>Hyphomicrobiales</taxon>
        <taxon>Rhizobiaceae</taxon>
        <taxon>Pseudohoeflea</taxon>
    </lineage>
</organism>
<dbReference type="PANTHER" id="PTHR42760">
    <property type="entry name" value="SHORT-CHAIN DEHYDROGENASES/REDUCTASES FAMILY MEMBER"/>
    <property type="match status" value="1"/>
</dbReference>
<sequence length="257" mass="26959">MYGLEGKRAIVTGAAHGIGRAVSERLIREGCSVALWDIDGGGVRETTGSLSREGGQAAAYEVDVSDREAVAAAHAEVMAKWGAAPDILVNNAGIGQVASILDAEPQDFDRTLSVNIGGTYNCCHVSVPAMRDAGGGLIVNIASWFGKSGRPMSLAYCASKFAIIGMTQSMALDLATSNIRVNAVCPGTITDTRMREMADAEASRKGLPASTERQHLIPLGRLGKPRDIANAVAYLVSDEADYMTGQSINVTGGLWMN</sequence>